<keyword evidence="3" id="KW-0813">Transport</keyword>
<dbReference type="GO" id="GO:0030288">
    <property type="term" value="C:outer membrane-bounded periplasmic space"/>
    <property type="evidence" value="ECO:0007669"/>
    <property type="project" value="UniProtKB-ARBA"/>
</dbReference>
<protein>
    <recommendedName>
        <fullName evidence="5">Solute-binding protein family 5 domain-containing protein</fullName>
    </recommendedName>
</protein>
<evidence type="ECO:0000256" key="1">
    <source>
        <dbReference type="ARBA" id="ARBA00004196"/>
    </source>
</evidence>
<dbReference type="GO" id="GO:0015833">
    <property type="term" value="P:peptide transport"/>
    <property type="evidence" value="ECO:0007669"/>
    <property type="project" value="TreeGrafter"/>
</dbReference>
<dbReference type="PROSITE" id="PS51257">
    <property type="entry name" value="PROKAR_LIPOPROTEIN"/>
    <property type="match status" value="1"/>
</dbReference>
<accession>A0A139SLF0</accession>
<dbReference type="OrthoDB" id="137511at2"/>
<dbReference type="STRING" id="1548208.AXK12_05255"/>
<feature type="domain" description="Solute-binding protein family 5" evidence="5">
    <location>
        <begin position="85"/>
        <end position="457"/>
    </location>
</feature>
<dbReference type="Gene3D" id="3.90.76.10">
    <property type="entry name" value="Dipeptide-binding Protein, Domain 1"/>
    <property type="match status" value="1"/>
</dbReference>
<evidence type="ECO:0000313" key="7">
    <source>
        <dbReference type="Proteomes" id="UP000071392"/>
    </source>
</evidence>
<reference evidence="6 7" key="1">
    <citation type="submission" date="2016-02" db="EMBL/GenBank/DDBJ databases">
        <authorList>
            <person name="Wen L."/>
            <person name="He K."/>
            <person name="Yang H."/>
        </authorList>
    </citation>
    <scope>NUCLEOTIDE SEQUENCE [LARGE SCALE GENOMIC DNA]</scope>
    <source>
        <strain evidence="6 7">CV41</strain>
    </source>
</reference>
<evidence type="ECO:0000256" key="3">
    <source>
        <dbReference type="ARBA" id="ARBA00022448"/>
    </source>
</evidence>
<evidence type="ECO:0000256" key="2">
    <source>
        <dbReference type="ARBA" id="ARBA00005695"/>
    </source>
</evidence>
<dbReference type="Proteomes" id="UP000071392">
    <property type="component" value="Unassembled WGS sequence"/>
</dbReference>
<dbReference type="InterPro" id="IPR030678">
    <property type="entry name" value="Peptide/Ni-bd"/>
</dbReference>
<dbReference type="PIRSF" id="PIRSF002741">
    <property type="entry name" value="MppA"/>
    <property type="match status" value="1"/>
</dbReference>
<dbReference type="AlphaFoldDB" id="A0A139SLF0"/>
<dbReference type="InterPro" id="IPR000914">
    <property type="entry name" value="SBP_5_dom"/>
</dbReference>
<evidence type="ECO:0000259" key="5">
    <source>
        <dbReference type="Pfam" id="PF00496"/>
    </source>
</evidence>
<name>A0A139SLF0_9BACT</name>
<dbReference type="Gene3D" id="3.10.105.10">
    <property type="entry name" value="Dipeptide-binding Protein, Domain 3"/>
    <property type="match status" value="1"/>
</dbReference>
<comment type="caution">
    <text evidence="6">The sequence shown here is derived from an EMBL/GenBank/DDBJ whole genome shotgun (WGS) entry which is preliminary data.</text>
</comment>
<gene>
    <name evidence="6" type="ORF">AXK12_05255</name>
</gene>
<organism evidence="6 7">
    <name type="scientific">Cephaloticoccus capnophilus</name>
    <dbReference type="NCBI Taxonomy" id="1548208"/>
    <lineage>
        <taxon>Bacteria</taxon>
        <taxon>Pseudomonadati</taxon>
        <taxon>Verrucomicrobiota</taxon>
        <taxon>Opitutia</taxon>
        <taxon>Opitutales</taxon>
        <taxon>Opitutaceae</taxon>
        <taxon>Cephaloticoccus</taxon>
    </lineage>
</organism>
<dbReference type="Gene3D" id="3.40.190.10">
    <property type="entry name" value="Periplasmic binding protein-like II"/>
    <property type="match status" value="1"/>
</dbReference>
<keyword evidence="4" id="KW-0732">Signal</keyword>
<evidence type="ECO:0000256" key="4">
    <source>
        <dbReference type="ARBA" id="ARBA00022729"/>
    </source>
</evidence>
<sequence length="535" mass="59165">MSDCARSAKRFRAWASLLALLGLVGCKPRETAVEIATRSGTLLLGNAAEPSDLDPHLASTLTGQVIINSLFEGLTVLDEASMSPLPAAAESWEVSPDGLTWTFQLRPGLHWSNGDSLTAADFVRSWQRALTPALAAYNAWYLFVLKNAAAYNAGELDNPDEIGASAPDALTLILTLEHPAPYLPALLSLPAWFPLHSGNLEKFGALTQRGRPWTRPGELVSNGPYTLAAWEPNARIVLEKNPQHRDASQTQIERIVFLPIENADDEERAYRAGQLHATFTLPVTKVATWQKNASSELHIDPILQSYFLRINAAAHPALADASTRRALSRSIDRDLLARSVLQASRSPATSLVPPIDDYRPATIQSEVAAHENRSGSLPPKLELIVRNDALMPRVAEALQAMWKTQLGIEVSITQLEQKTWVQRQQTGDYQLCLSAWTADYPDPLSFLELFLSDSPYNWTGWASRDYDTLLTRAAHTSNPTARFTLLREAETLLLEEAPIAPLYFGAETRLVHPSIRNWTPAPLGFRRFQLLQFAD</sequence>
<dbReference type="RefSeq" id="WP_068711966.1">
    <property type="nucleotide sequence ID" value="NZ_LSZP01000042.1"/>
</dbReference>
<dbReference type="FunFam" id="3.90.76.10:FF:000001">
    <property type="entry name" value="Oligopeptide ABC transporter substrate-binding protein"/>
    <property type="match status" value="1"/>
</dbReference>
<dbReference type="SUPFAM" id="SSF53850">
    <property type="entry name" value="Periplasmic binding protein-like II"/>
    <property type="match status" value="1"/>
</dbReference>
<dbReference type="PANTHER" id="PTHR30290:SF10">
    <property type="entry name" value="PERIPLASMIC OLIGOPEPTIDE-BINDING PROTEIN-RELATED"/>
    <property type="match status" value="1"/>
</dbReference>
<dbReference type="EMBL" id="LSZP01000042">
    <property type="protein sequence ID" value="KXU35379.1"/>
    <property type="molecule type" value="Genomic_DNA"/>
</dbReference>
<evidence type="ECO:0000313" key="6">
    <source>
        <dbReference type="EMBL" id="KXU35379.1"/>
    </source>
</evidence>
<dbReference type="CDD" id="cd08504">
    <property type="entry name" value="PBP2_OppA"/>
    <property type="match status" value="1"/>
</dbReference>
<keyword evidence="7" id="KW-1185">Reference proteome</keyword>
<dbReference type="Pfam" id="PF00496">
    <property type="entry name" value="SBP_bac_5"/>
    <property type="match status" value="1"/>
</dbReference>
<proteinExistence type="inferred from homology"/>
<comment type="subcellular location">
    <subcellularLocation>
        <location evidence="1">Cell envelope</location>
    </subcellularLocation>
</comment>
<dbReference type="GO" id="GO:1904680">
    <property type="term" value="F:peptide transmembrane transporter activity"/>
    <property type="evidence" value="ECO:0007669"/>
    <property type="project" value="TreeGrafter"/>
</dbReference>
<dbReference type="InterPro" id="IPR039424">
    <property type="entry name" value="SBP_5"/>
</dbReference>
<dbReference type="PANTHER" id="PTHR30290">
    <property type="entry name" value="PERIPLASMIC BINDING COMPONENT OF ABC TRANSPORTER"/>
    <property type="match status" value="1"/>
</dbReference>
<comment type="similarity">
    <text evidence="2">Belongs to the bacterial solute-binding protein 5 family.</text>
</comment>
<dbReference type="GO" id="GO:0043190">
    <property type="term" value="C:ATP-binding cassette (ABC) transporter complex"/>
    <property type="evidence" value="ECO:0007669"/>
    <property type="project" value="InterPro"/>
</dbReference>